<evidence type="ECO:0000256" key="3">
    <source>
        <dbReference type="ARBA" id="ARBA00010008"/>
    </source>
</evidence>
<organism evidence="14 15">
    <name type="scientific">Flexistipes sinusarabici (strain ATCC 49648 / DSM 4947 / MAS 10)</name>
    <dbReference type="NCBI Taxonomy" id="717231"/>
    <lineage>
        <taxon>Bacteria</taxon>
        <taxon>Pseudomonadati</taxon>
        <taxon>Deferribacterota</taxon>
        <taxon>Deferribacteres</taxon>
        <taxon>Deferribacterales</taxon>
        <taxon>Flexistipitaceae</taxon>
        <taxon>Flexistipes</taxon>
    </lineage>
</organism>
<keyword evidence="15" id="KW-1185">Reference proteome</keyword>
<evidence type="ECO:0000313" key="14">
    <source>
        <dbReference type="EMBL" id="AEI14286.1"/>
    </source>
</evidence>
<evidence type="ECO:0000256" key="10">
    <source>
        <dbReference type="ARBA" id="ARBA00033381"/>
    </source>
</evidence>
<dbReference type="GO" id="GO:0009102">
    <property type="term" value="P:biotin biosynthetic process"/>
    <property type="evidence" value="ECO:0007669"/>
    <property type="project" value="UniProtKB-KW"/>
</dbReference>
<dbReference type="InterPro" id="IPR015424">
    <property type="entry name" value="PyrdxlP-dep_Trfase"/>
</dbReference>
<evidence type="ECO:0000256" key="5">
    <source>
        <dbReference type="ARBA" id="ARBA00013187"/>
    </source>
</evidence>
<evidence type="ECO:0000256" key="1">
    <source>
        <dbReference type="ARBA" id="ARBA00001933"/>
    </source>
</evidence>
<evidence type="ECO:0000259" key="13">
    <source>
        <dbReference type="Pfam" id="PF00155"/>
    </source>
</evidence>
<proteinExistence type="inferred from homology"/>
<dbReference type="Pfam" id="PF00155">
    <property type="entry name" value="Aminotran_1_2"/>
    <property type="match status" value="1"/>
</dbReference>
<dbReference type="Gene3D" id="3.40.640.10">
    <property type="entry name" value="Type I PLP-dependent aspartate aminotransferase-like (Major domain)"/>
    <property type="match status" value="1"/>
</dbReference>
<dbReference type="Proteomes" id="UP000006621">
    <property type="component" value="Chromosome"/>
</dbReference>
<dbReference type="AlphaFoldDB" id="F8E3L3"/>
<comment type="catalytic activity">
    <reaction evidence="11">
        <text>6-carboxyhexanoyl-[ACP] + L-alanine + H(+) = (8S)-8-amino-7-oxononanoate + holo-[ACP] + CO2</text>
        <dbReference type="Rhea" id="RHEA:42288"/>
        <dbReference type="Rhea" id="RHEA-COMP:9685"/>
        <dbReference type="Rhea" id="RHEA-COMP:9955"/>
        <dbReference type="ChEBI" id="CHEBI:15378"/>
        <dbReference type="ChEBI" id="CHEBI:16526"/>
        <dbReference type="ChEBI" id="CHEBI:57972"/>
        <dbReference type="ChEBI" id="CHEBI:64479"/>
        <dbReference type="ChEBI" id="CHEBI:78846"/>
        <dbReference type="ChEBI" id="CHEBI:149468"/>
        <dbReference type="EC" id="2.3.1.47"/>
    </reaction>
</comment>
<sequence>MIASIKDNLEDIKSKGLYRNLPPIAKSHTKYTIFNGEEKLNCASNDYLGLSHNDQVKEAAAEALRMYGNSSGSSRIVAGNYDLYDKLEYETAKFKNYESCLTVNTGYTANLLIISTLADSRSIVFTDKLNHASIYDGIKLCGAKMVRYKHNDMNHLETLLKKYDKYPNKILITDTIFSMDGDKARLKEIRKLKYKYNFLFVIDEAHATGIFGEGRGIAHEEGVEKDIDINMGTFSKALGGFGAYICADKNIIKYLINKGRSFIFTTSLPPSVIGGNVKSVEIVSKEHEKYGGRLLDNCRIFTNLLATLNIDHEKSNSQIFPFFFKDNNSALEVQKKLLDSGVYALLARRPSVTTPRLRISLRADFTNEDIVKIVKCLKKII</sequence>
<dbReference type="HOGENOM" id="CLU_015846_11_2_0"/>
<evidence type="ECO:0000256" key="2">
    <source>
        <dbReference type="ARBA" id="ARBA00004746"/>
    </source>
</evidence>
<dbReference type="OrthoDB" id="9807157at2"/>
<evidence type="ECO:0000256" key="6">
    <source>
        <dbReference type="ARBA" id="ARBA00022679"/>
    </source>
</evidence>
<dbReference type="InterPro" id="IPR001917">
    <property type="entry name" value="Aminotrans_II_pyridoxalP_BS"/>
</dbReference>
<comment type="cofactor">
    <cofactor evidence="1 12">
        <name>pyridoxal 5'-phosphate</name>
        <dbReference type="ChEBI" id="CHEBI:597326"/>
    </cofactor>
</comment>
<keyword evidence="8 12" id="KW-0663">Pyridoxal phosphate</keyword>
<keyword evidence="14" id="KW-0012">Acyltransferase</keyword>
<protein>
    <recommendedName>
        <fullName evidence="5">8-amino-7-oxononanoate synthase</fullName>
        <ecNumber evidence="5">2.3.1.47</ecNumber>
    </recommendedName>
    <alternativeName>
        <fullName evidence="9">7-keto-8-amino-pelargonic acid synthase</fullName>
    </alternativeName>
    <alternativeName>
        <fullName evidence="10">8-amino-7-ketopelargonate synthase</fullName>
    </alternativeName>
</protein>
<evidence type="ECO:0000256" key="7">
    <source>
        <dbReference type="ARBA" id="ARBA00022756"/>
    </source>
</evidence>
<dbReference type="KEGG" id="fsi:Flexsi_0608"/>
<dbReference type="GO" id="GO:0030170">
    <property type="term" value="F:pyridoxal phosphate binding"/>
    <property type="evidence" value="ECO:0007669"/>
    <property type="project" value="InterPro"/>
</dbReference>
<keyword evidence="7" id="KW-0093">Biotin biosynthesis</keyword>
<evidence type="ECO:0000256" key="11">
    <source>
        <dbReference type="ARBA" id="ARBA00047715"/>
    </source>
</evidence>
<dbReference type="STRING" id="717231.Flexsi_0608"/>
<dbReference type="InterPro" id="IPR050087">
    <property type="entry name" value="AON_synthase_class-II"/>
</dbReference>
<dbReference type="InterPro" id="IPR004839">
    <property type="entry name" value="Aminotransferase_I/II_large"/>
</dbReference>
<dbReference type="eggNOG" id="COG0156">
    <property type="taxonomic scope" value="Bacteria"/>
</dbReference>
<comment type="subunit">
    <text evidence="4">Homodimer.</text>
</comment>
<dbReference type="EC" id="2.3.1.47" evidence="5"/>
<keyword evidence="6 14" id="KW-0808">Transferase</keyword>
<name>F8E3L3_FLESM</name>
<gene>
    <name evidence="14" type="ordered locus">Flexsi_0608</name>
</gene>
<feature type="domain" description="Aminotransferase class I/classII large" evidence="13">
    <location>
        <begin position="38"/>
        <end position="375"/>
    </location>
</feature>
<dbReference type="InterPro" id="IPR015421">
    <property type="entry name" value="PyrdxlP-dep_Trfase_major"/>
</dbReference>
<accession>F8E3L3</accession>
<evidence type="ECO:0000313" key="15">
    <source>
        <dbReference type="Proteomes" id="UP000006621"/>
    </source>
</evidence>
<dbReference type="PROSITE" id="PS00599">
    <property type="entry name" value="AA_TRANSFER_CLASS_2"/>
    <property type="match status" value="1"/>
</dbReference>
<evidence type="ECO:0000256" key="8">
    <source>
        <dbReference type="ARBA" id="ARBA00022898"/>
    </source>
</evidence>
<dbReference type="PANTHER" id="PTHR13693">
    <property type="entry name" value="CLASS II AMINOTRANSFERASE/8-AMINO-7-OXONONANOATE SYNTHASE"/>
    <property type="match status" value="1"/>
</dbReference>
<evidence type="ECO:0000256" key="9">
    <source>
        <dbReference type="ARBA" id="ARBA00032610"/>
    </source>
</evidence>
<dbReference type="PANTHER" id="PTHR13693:SF100">
    <property type="entry name" value="8-AMINO-7-OXONONANOATE SYNTHASE"/>
    <property type="match status" value="1"/>
</dbReference>
<comment type="pathway">
    <text evidence="2">Cofactor biosynthesis; biotin biosynthesis.</text>
</comment>
<reference evidence="15" key="2">
    <citation type="submission" date="2011-06" db="EMBL/GenBank/DDBJ databases">
        <title>The complete genome of Flexistipes sinusarabici DSM 4947.</title>
        <authorList>
            <person name="Lucas S."/>
            <person name="Han J."/>
            <person name="Lapidus A."/>
            <person name="Bruce D."/>
            <person name="Goodwin L."/>
            <person name="Pitluck S."/>
            <person name="Peters L."/>
            <person name="Kyrpides N."/>
            <person name="Mavromatis K."/>
            <person name="Ivanova N."/>
            <person name="Mikhailova N."/>
            <person name="Chertkov O."/>
            <person name="Detter J.C."/>
            <person name="Tapia R."/>
            <person name="Han C."/>
            <person name="Land M."/>
            <person name="Hauser L."/>
            <person name="Markowitz V."/>
            <person name="Cheng J.-F."/>
            <person name="Hugenholtz P."/>
            <person name="Woyke T."/>
            <person name="Wu D."/>
            <person name="Spring S."/>
            <person name="Schroeder M."/>
            <person name="Brambilla E."/>
            <person name="Klenk H.-P."/>
            <person name="Eisen J.A."/>
        </authorList>
    </citation>
    <scope>NUCLEOTIDE SEQUENCE [LARGE SCALE GENOMIC DNA]</scope>
    <source>
        <strain evidence="15">DSM 4947 / MAS 10</strain>
    </source>
</reference>
<dbReference type="GO" id="GO:0008710">
    <property type="term" value="F:8-amino-7-oxononanoate synthase activity"/>
    <property type="evidence" value="ECO:0007669"/>
    <property type="project" value="UniProtKB-EC"/>
</dbReference>
<comment type="similarity">
    <text evidence="3">Belongs to the class-II pyridoxal-phosphate-dependent aminotransferase family. BioF subfamily.</text>
</comment>
<reference evidence="14 15" key="1">
    <citation type="journal article" date="2011" name="Stand. Genomic Sci.">
        <title>Genome sequence of the moderately thermophilic halophile Flexistipes sinusarabici strain (MAS10).</title>
        <authorList>
            <person name="Lapidus A."/>
            <person name="Chertkov O."/>
            <person name="Nolan M."/>
            <person name="Lucas S."/>
            <person name="Hammon N."/>
            <person name="Deshpande S."/>
            <person name="Cheng J.F."/>
            <person name="Tapia R."/>
            <person name="Han C."/>
            <person name="Goodwin L."/>
            <person name="Pitluck S."/>
            <person name="Liolios K."/>
            <person name="Pagani I."/>
            <person name="Ivanova N."/>
            <person name="Huntemann M."/>
            <person name="Mavromatis K."/>
            <person name="Mikhailova N."/>
            <person name="Pati A."/>
            <person name="Chen A."/>
            <person name="Palaniappan K."/>
            <person name="Land M."/>
            <person name="Hauser L."/>
            <person name="Brambilla E.M."/>
            <person name="Rohde M."/>
            <person name="Abt B."/>
            <person name="Spring S."/>
            <person name="Goker M."/>
            <person name="Bristow J."/>
            <person name="Eisen J.A."/>
            <person name="Markowitz V."/>
            <person name="Hugenholtz P."/>
            <person name="Kyrpides N.C."/>
            <person name="Klenk H.P."/>
            <person name="Woyke T."/>
        </authorList>
    </citation>
    <scope>NUCLEOTIDE SEQUENCE [LARGE SCALE GENOMIC DNA]</scope>
    <source>
        <strain evidence="15">DSM 4947 / MAS 10</strain>
    </source>
</reference>
<dbReference type="InterPro" id="IPR015422">
    <property type="entry name" value="PyrdxlP-dep_Trfase_small"/>
</dbReference>
<evidence type="ECO:0000256" key="4">
    <source>
        <dbReference type="ARBA" id="ARBA00011738"/>
    </source>
</evidence>
<dbReference type="RefSeq" id="WP_013885792.1">
    <property type="nucleotide sequence ID" value="NC_015672.1"/>
</dbReference>
<dbReference type="Gene3D" id="3.90.1150.10">
    <property type="entry name" value="Aspartate Aminotransferase, domain 1"/>
    <property type="match status" value="1"/>
</dbReference>
<dbReference type="SUPFAM" id="SSF53383">
    <property type="entry name" value="PLP-dependent transferases"/>
    <property type="match status" value="1"/>
</dbReference>
<dbReference type="EMBL" id="CP002858">
    <property type="protein sequence ID" value="AEI14286.1"/>
    <property type="molecule type" value="Genomic_DNA"/>
</dbReference>
<evidence type="ECO:0000256" key="12">
    <source>
        <dbReference type="RuleBase" id="RU003693"/>
    </source>
</evidence>